<gene>
    <name evidence="1" type="ORF">GCM10023321_71070</name>
</gene>
<keyword evidence="2" id="KW-1185">Reference proteome</keyword>
<dbReference type="PROSITE" id="PS51257">
    <property type="entry name" value="PROKAR_LIPOPROTEIN"/>
    <property type="match status" value="1"/>
</dbReference>
<dbReference type="Proteomes" id="UP001428817">
    <property type="component" value="Unassembled WGS sequence"/>
</dbReference>
<evidence type="ECO:0000313" key="1">
    <source>
        <dbReference type="EMBL" id="GAA5171922.1"/>
    </source>
</evidence>
<name>A0ABP9R688_9PSEU</name>
<organism evidence="1 2">
    <name type="scientific">Pseudonocardia eucalypti</name>
    <dbReference type="NCBI Taxonomy" id="648755"/>
    <lineage>
        <taxon>Bacteria</taxon>
        <taxon>Bacillati</taxon>
        <taxon>Actinomycetota</taxon>
        <taxon>Actinomycetes</taxon>
        <taxon>Pseudonocardiales</taxon>
        <taxon>Pseudonocardiaceae</taxon>
        <taxon>Pseudonocardia</taxon>
    </lineage>
</organism>
<dbReference type="RefSeq" id="WP_185065090.1">
    <property type="nucleotide sequence ID" value="NZ_BAABJP010000051.1"/>
</dbReference>
<protein>
    <submittedName>
        <fullName evidence="1">Uncharacterized protein</fullName>
    </submittedName>
</protein>
<comment type="caution">
    <text evidence="1">The sequence shown here is derived from an EMBL/GenBank/DDBJ whole genome shotgun (WGS) entry which is preliminary data.</text>
</comment>
<evidence type="ECO:0000313" key="2">
    <source>
        <dbReference type="Proteomes" id="UP001428817"/>
    </source>
</evidence>
<reference evidence="2" key="1">
    <citation type="journal article" date="2019" name="Int. J. Syst. Evol. Microbiol.">
        <title>The Global Catalogue of Microorganisms (GCM) 10K type strain sequencing project: providing services to taxonomists for standard genome sequencing and annotation.</title>
        <authorList>
            <consortium name="The Broad Institute Genomics Platform"/>
            <consortium name="The Broad Institute Genome Sequencing Center for Infectious Disease"/>
            <person name="Wu L."/>
            <person name="Ma J."/>
        </authorList>
    </citation>
    <scope>NUCLEOTIDE SEQUENCE [LARGE SCALE GENOMIC DNA]</scope>
    <source>
        <strain evidence="2">JCM 18303</strain>
    </source>
</reference>
<proteinExistence type="predicted"/>
<dbReference type="EMBL" id="BAABJP010000051">
    <property type="protein sequence ID" value="GAA5171922.1"/>
    <property type="molecule type" value="Genomic_DNA"/>
</dbReference>
<accession>A0ABP9R688</accession>
<sequence>MWKLIGLVALVVLSCVLLGHVAKAVIGLALIALLVIIAKAVYQTVTSARAG</sequence>